<organism evidence="1">
    <name type="scientific">marine sediment metagenome</name>
    <dbReference type="NCBI Taxonomy" id="412755"/>
    <lineage>
        <taxon>unclassified sequences</taxon>
        <taxon>metagenomes</taxon>
        <taxon>ecological metagenomes</taxon>
    </lineage>
</organism>
<dbReference type="AlphaFoldDB" id="A0A0F8VHQ9"/>
<protein>
    <submittedName>
        <fullName evidence="1">Uncharacterized protein</fullName>
    </submittedName>
</protein>
<dbReference type="EMBL" id="LAZR01070211">
    <property type="protein sequence ID" value="KKK43973.1"/>
    <property type="molecule type" value="Genomic_DNA"/>
</dbReference>
<reference evidence="1" key="1">
    <citation type="journal article" date="2015" name="Nature">
        <title>Complex archaea that bridge the gap between prokaryotes and eukaryotes.</title>
        <authorList>
            <person name="Spang A."/>
            <person name="Saw J.H."/>
            <person name="Jorgensen S.L."/>
            <person name="Zaremba-Niedzwiedzka K."/>
            <person name="Martijn J."/>
            <person name="Lind A.E."/>
            <person name="van Eijk R."/>
            <person name="Schleper C."/>
            <person name="Guy L."/>
            <person name="Ettema T.J."/>
        </authorList>
    </citation>
    <scope>NUCLEOTIDE SEQUENCE</scope>
</reference>
<accession>A0A0F8VHQ9</accession>
<sequence length="21" mass="2398">AATKGQEEKVLDERYFATHGF</sequence>
<gene>
    <name evidence="1" type="ORF">LCGC14_3167710</name>
</gene>
<feature type="non-terminal residue" evidence="1">
    <location>
        <position position="1"/>
    </location>
</feature>
<comment type="caution">
    <text evidence="1">The sequence shown here is derived from an EMBL/GenBank/DDBJ whole genome shotgun (WGS) entry which is preliminary data.</text>
</comment>
<evidence type="ECO:0000313" key="1">
    <source>
        <dbReference type="EMBL" id="KKK43973.1"/>
    </source>
</evidence>
<proteinExistence type="predicted"/>
<name>A0A0F8VHQ9_9ZZZZ</name>